<name>A0A7S3FYC8_9EUKA</name>
<sequence length="313" mass="35162">MNETTLLQTKDKIDFLSRCATSAKRMDASSLLKAAFTIRLPRDLLTPMESLLKASRMKESEEEEVVGVRDDEAWIPSVGHGVYFLPKVDPPSEIIDYAEVERVWSWIPSRLRICDASLAFSTARDGYSISTLFRMMEDVSDFIMLMKVKPLQAKRILAKKGSAPEVKSQWHSINSTGWEDDVGYESSRSDVDSESLFSRDADEMEHVIGCFGTESFRPSQKPFGSGECFVFSLRPNTHHYNWIGLSGDDDAPRDFLTASHSSIHCGGGAEGFALYLDEELHHGASRKSATYGNERLVPTGEFRCLSLEVYKFD</sequence>
<feature type="domain" description="TLDc" evidence="1">
    <location>
        <begin position="93"/>
        <end position="313"/>
    </location>
</feature>
<organism evidence="2">
    <name type="scientific">Palpitomonas bilix</name>
    <dbReference type="NCBI Taxonomy" id="652834"/>
    <lineage>
        <taxon>Eukaryota</taxon>
        <taxon>Eukaryota incertae sedis</taxon>
    </lineage>
</organism>
<dbReference type="SMART" id="SM00584">
    <property type="entry name" value="TLDc"/>
    <property type="match status" value="1"/>
</dbReference>
<evidence type="ECO:0000259" key="1">
    <source>
        <dbReference type="PROSITE" id="PS51886"/>
    </source>
</evidence>
<evidence type="ECO:0000313" key="2">
    <source>
        <dbReference type="EMBL" id="CAE0240055.1"/>
    </source>
</evidence>
<dbReference type="Pfam" id="PF07534">
    <property type="entry name" value="TLD"/>
    <property type="match status" value="1"/>
</dbReference>
<protein>
    <recommendedName>
        <fullName evidence="1">TLDc domain-containing protein</fullName>
    </recommendedName>
</protein>
<proteinExistence type="predicted"/>
<dbReference type="InterPro" id="IPR006571">
    <property type="entry name" value="TLDc_dom"/>
</dbReference>
<dbReference type="PROSITE" id="PS51886">
    <property type="entry name" value="TLDC"/>
    <property type="match status" value="1"/>
</dbReference>
<dbReference type="AlphaFoldDB" id="A0A7S3FYC8"/>
<gene>
    <name evidence="2" type="ORF">PBIL07802_LOCUS2208</name>
</gene>
<reference evidence="2" key="1">
    <citation type="submission" date="2021-01" db="EMBL/GenBank/DDBJ databases">
        <authorList>
            <person name="Corre E."/>
            <person name="Pelletier E."/>
            <person name="Niang G."/>
            <person name="Scheremetjew M."/>
            <person name="Finn R."/>
            <person name="Kale V."/>
            <person name="Holt S."/>
            <person name="Cochrane G."/>
            <person name="Meng A."/>
            <person name="Brown T."/>
            <person name="Cohen L."/>
        </authorList>
    </citation>
    <scope>NUCLEOTIDE SEQUENCE</scope>
    <source>
        <strain evidence="2">NIES-2562</strain>
    </source>
</reference>
<dbReference type="EMBL" id="HBIB01003533">
    <property type="protein sequence ID" value="CAE0240055.1"/>
    <property type="molecule type" value="Transcribed_RNA"/>
</dbReference>
<dbReference type="PANTHER" id="PTHR23354">
    <property type="entry name" value="NUCLEOLAR PROTEIN 7/ESTROGEN RECEPTOR COACTIVATOR-RELATED"/>
    <property type="match status" value="1"/>
</dbReference>
<accession>A0A7S3FYC8</accession>